<dbReference type="Gene3D" id="3.40.50.720">
    <property type="entry name" value="NAD(P)-binding Rossmann-like Domain"/>
    <property type="match status" value="1"/>
</dbReference>
<dbReference type="PANTHER" id="PTHR22604:SF105">
    <property type="entry name" value="TRANS-1,2-DIHYDROBENZENE-1,2-DIOL DEHYDROGENASE"/>
    <property type="match status" value="1"/>
</dbReference>
<dbReference type="EMBL" id="BAAAYL010000001">
    <property type="protein sequence ID" value="GAA3372727.1"/>
    <property type="molecule type" value="Genomic_DNA"/>
</dbReference>
<keyword evidence="2" id="KW-0560">Oxidoreductase</keyword>
<evidence type="ECO:0000259" key="3">
    <source>
        <dbReference type="Pfam" id="PF01408"/>
    </source>
</evidence>
<reference evidence="6" key="1">
    <citation type="journal article" date="2019" name="Int. J. Syst. Evol. Microbiol.">
        <title>The Global Catalogue of Microorganisms (GCM) 10K type strain sequencing project: providing services to taxonomists for standard genome sequencing and annotation.</title>
        <authorList>
            <consortium name="The Broad Institute Genomics Platform"/>
            <consortium name="The Broad Institute Genome Sequencing Center for Infectious Disease"/>
            <person name="Wu L."/>
            <person name="Ma J."/>
        </authorList>
    </citation>
    <scope>NUCLEOTIDE SEQUENCE [LARGE SCALE GENOMIC DNA]</scope>
    <source>
        <strain evidence="6">JCM 9651</strain>
    </source>
</reference>
<dbReference type="InterPro" id="IPR055170">
    <property type="entry name" value="GFO_IDH_MocA-like_dom"/>
</dbReference>
<name>A0ABP6SBB4_9ACTN</name>
<dbReference type="Proteomes" id="UP001499990">
    <property type="component" value="Unassembled WGS sequence"/>
</dbReference>
<proteinExistence type="inferred from homology"/>
<sequence length="328" mass="35974">MTSWGIIGTGKIARTFTESLNAVDDSRVVAIGSRSAESAARLATLAPDARVHLSYEQLVRDEAVEAVYVATPHTHHRDATLLAIEHGKPVLCEKPFAMNHCEAAEMVRAAREHQVFLMEAMWTRFTPAMREVVHLVKDGAIGHLRSLVVELGWYSEPDPAHRLRNMDLGGGALLDIGVYPVSLAHMLFGKPVDIAAASTRGLTGADEQTGAVLTHERGELTSLTCTIQADSPAHAELLGTQGRIGIDRWYNPTSFELVRPHREPVRHEFPHPGNGMEHEAMEVSRCLAEGLLESPIMTWDESLAIMETMDEIRSRIGLRYAADAVPVG</sequence>
<comment type="similarity">
    <text evidence="1">Belongs to the Gfo/Idh/MocA family.</text>
</comment>
<comment type="caution">
    <text evidence="5">The sequence shown here is derived from an EMBL/GenBank/DDBJ whole genome shotgun (WGS) entry which is preliminary data.</text>
</comment>
<dbReference type="Gene3D" id="3.30.360.10">
    <property type="entry name" value="Dihydrodipicolinate Reductase, domain 2"/>
    <property type="match status" value="1"/>
</dbReference>
<protein>
    <submittedName>
        <fullName evidence="5">Gfo/Idh/MocA family oxidoreductase</fullName>
    </submittedName>
</protein>
<evidence type="ECO:0000313" key="6">
    <source>
        <dbReference type="Proteomes" id="UP001499990"/>
    </source>
</evidence>
<evidence type="ECO:0000256" key="2">
    <source>
        <dbReference type="ARBA" id="ARBA00023002"/>
    </source>
</evidence>
<dbReference type="InterPro" id="IPR000683">
    <property type="entry name" value="Gfo/Idh/MocA-like_OxRdtase_N"/>
</dbReference>
<dbReference type="Pfam" id="PF01408">
    <property type="entry name" value="GFO_IDH_MocA"/>
    <property type="match status" value="1"/>
</dbReference>
<dbReference type="RefSeq" id="WP_345037403.1">
    <property type="nucleotide sequence ID" value="NZ_BAAAYL010000001.1"/>
</dbReference>
<feature type="domain" description="GFO/IDH/MocA-like oxidoreductase" evidence="4">
    <location>
        <begin position="130"/>
        <end position="244"/>
    </location>
</feature>
<organism evidence="5 6">
    <name type="scientific">Streptomyces sannanensis</name>
    <dbReference type="NCBI Taxonomy" id="285536"/>
    <lineage>
        <taxon>Bacteria</taxon>
        <taxon>Bacillati</taxon>
        <taxon>Actinomycetota</taxon>
        <taxon>Actinomycetes</taxon>
        <taxon>Kitasatosporales</taxon>
        <taxon>Streptomycetaceae</taxon>
        <taxon>Streptomyces</taxon>
    </lineage>
</organism>
<dbReference type="Pfam" id="PF22725">
    <property type="entry name" value="GFO_IDH_MocA_C3"/>
    <property type="match status" value="1"/>
</dbReference>
<feature type="domain" description="Gfo/Idh/MocA-like oxidoreductase N-terminal" evidence="3">
    <location>
        <begin position="4"/>
        <end position="119"/>
    </location>
</feature>
<dbReference type="SUPFAM" id="SSF55347">
    <property type="entry name" value="Glyceraldehyde-3-phosphate dehydrogenase-like, C-terminal domain"/>
    <property type="match status" value="1"/>
</dbReference>
<evidence type="ECO:0000256" key="1">
    <source>
        <dbReference type="ARBA" id="ARBA00010928"/>
    </source>
</evidence>
<evidence type="ECO:0000259" key="4">
    <source>
        <dbReference type="Pfam" id="PF22725"/>
    </source>
</evidence>
<dbReference type="SUPFAM" id="SSF51735">
    <property type="entry name" value="NAD(P)-binding Rossmann-fold domains"/>
    <property type="match status" value="1"/>
</dbReference>
<dbReference type="InterPro" id="IPR050984">
    <property type="entry name" value="Gfo/Idh/MocA_domain"/>
</dbReference>
<keyword evidence="6" id="KW-1185">Reference proteome</keyword>
<accession>A0ABP6SBB4</accession>
<evidence type="ECO:0000313" key="5">
    <source>
        <dbReference type="EMBL" id="GAA3372727.1"/>
    </source>
</evidence>
<gene>
    <name evidence="5" type="ORF">GCM10020367_29040</name>
</gene>
<dbReference type="PANTHER" id="PTHR22604">
    <property type="entry name" value="OXIDOREDUCTASES"/>
    <property type="match status" value="1"/>
</dbReference>
<dbReference type="InterPro" id="IPR036291">
    <property type="entry name" value="NAD(P)-bd_dom_sf"/>
</dbReference>